<dbReference type="PATRIC" id="fig|1547436.3.peg.301"/>
<dbReference type="InterPro" id="IPR015421">
    <property type="entry name" value="PyrdxlP-dep_Trfase_major"/>
</dbReference>
<feature type="domain" description="Aminotransferase class I/classII large" evidence="3">
    <location>
        <begin position="162"/>
        <end position="343"/>
    </location>
</feature>
<comment type="cofactor">
    <cofactor evidence="1">
        <name>pyridoxal 5'-phosphate</name>
        <dbReference type="ChEBI" id="CHEBI:597326"/>
    </cofactor>
</comment>
<evidence type="ECO:0000313" key="4">
    <source>
        <dbReference type="EMBL" id="KQC28700.1"/>
    </source>
</evidence>
<dbReference type="Gene3D" id="3.40.640.10">
    <property type="entry name" value="Type I PLP-dependent aspartate aminotransferase-like (Major domain)"/>
    <property type="match status" value="1"/>
</dbReference>
<protein>
    <submittedName>
        <fullName evidence="4">8-amino-7-oxononanoate synthase</fullName>
    </submittedName>
</protein>
<dbReference type="AlphaFoldDB" id="A0A0Q0XIZ8"/>
<name>A0A0Q0XIZ8_9FLAO</name>
<dbReference type="InterPro" id="IPR050087">
    <property type="entry name" value="AON_synthase_class-II"/>
</dbReference>
<dbReference type="PANTHER" id="PTHR13693">
    <property type="entry name" value="CLASS II AMINOTRANSFERASE/8-AMINO-7-OXONONANOATE SYNTHASE"/>
    <property type="match status" value="1"/>
</dbReference>
<dbReference type="EMBL" id="LCTZ01000002">
    <property type="protein sequence ID" value="KQC28700.1"/>
    <property type="molecule type" value="Genomic_DNA"/>
</dbReference>
<evidence type="ECO:0000259" key="3">
    <source>
        <dbReference type="Pfam" id="PF00155"/>
    </source>
</evidence>
<keyword evidence="2" id="KW-0808">Transferase</keyword>
<organism evidence="4 5">
    <name type="scientific">Flagellimonas eckloniae</name>
    <dbReference type="NCBI Taxonomy" id="346185"/>
    <lineage>
        <taxon>Bacteria</taxon>
        <taxon>Pseudomonadati</taxon>
        <taxon>Bacteroidota</taxon>
        <taxon>Flavobacteriia</taxon>
        <taxon>Flavobacteriales</taxon>
        <taxon>Flavobacteriaceae</taxon>
        <taxon>Flagellimonas</taxon>
    </lineage>
</organism>
<comment type="caution">
    <text evidence="4">The sequence shown here is derived from an EMBL/GenBank/DDBJ whole genome shotgun (WGS) entry which is preliminary data.</text>
</comment>
<dbReference type="GO" id="GO:0030170">
    <property type="term" value="F:pyridoxal phosphate binding"/>
    <property type="evidence" value="ECO:0007669"/>
    <property type="project" value="InterPro"/>
</dbReference>
<dbReference type="GO" id="GO:0016740">
    <property type="term" value="F:transferase activity"/>
    <property type="evidence" value="ECO:0007669"/>
    <property type="project" value="UniProtKB-KW"/>
</dbReference>
<dbReference type="InterPro" id="IPR004839">
    <property type="entry name" value="Aminotransferase_I/II_large"/>
</dbReference>
<dbReference type="Proteomes" id="UP000050827">
    <property type="component" value="Unassembled WGS sequence"/>
</dbReference>
<evidence type="ECO:0000256" key="1">
    <source>
        <dbReference type="ARBA" id="ARBA00001933"/>
    </source>
</evidence>
<gene>
    <name evidence="4" type="ORF">AAY42_01440</name>
</gene>
<reference evidence="4 5" key="1">
    <citation type="submission" date="2015-04" db="EMBL/GenBank/DDBJ databases">
        <title>Complete genome of flavobacterium.</title>
        <authorList>
            <person name="Kwon Y.M."/>
            <person name="Kim S.-J."/>
        </authorList>
    </citation>
    <scope>NUCLEOTIDE SEQUENCE [LARGE SCALE GENOMIC DNA]</scope>
    <source>
        <strain evidence="4 5">DK169</strain>
    </source>
</reference>
<dbReference type="OrthoDB" id="846426at2"/>
<sequence length="350" mass="38819">MAVFIDSFPGRTIRKDGKEYLYFGGTGYLGLQLDTEFQNVFIKNLKKYGTNYGASRKSNIQLSIFEEVEEHLSETVGCEACITLSSGFLAGQLIAKSFSSDEYQVFYAPNTHSALYHSEAKPFETFAELNFELRKQLTSESKKVPAVFLDTIDFSGQNYPEFEELRSLPLDNSIVVADDSHGLGIVGHNGGGAYSKLKNLRTKELIVCGSLGKGFGVQAGAVFGSQQRIETLKKTDFYGGASPASPAGLATLMNSKEIYRQKRGILSSNIGLFVGNLPNIEKFDFVAEHPTFSFSNEPLVKHLERKKIIVTNFRYPSEASSLKSRIVLSASHKKEDIQYLTQYLNTLSEN</sequence>
<dbReference type="SUPFAM" id="SSF53383">
    <property type="entry name" value="PLP-dependent transferases"/>
    <property type="match status" value="1"/>
</dbReference>
<proteinExistence type="predicted"/>
<keyword evidence="5" id="KW-1185">Reference proteome</keyword>
<accession>A0A0Q0XIZ8</accession>
<dbReference type="Pfam" id="PF00155">
    <property type="entry name" value="Aminotran_1_2"/>
    <property type="match status" value="1"/>
</dbReference>
<dbReference type="InterPro" id="IPR015424">
    <property type="entry name" value="PyrdxlP-dep_Trfase"/>
</dbReference>
<evidence type="ECO:0000313" key="5">
    <source>
        <dbReference type="Proteomes" id="UP000050827"/>
    </source>
</evidence>
<evidence type="ECO:0000256" key="2">
    <source>
        <dbReference type="ARBA" id="ARBA00022679"/>
    </source>
</evidence>
<dbReference type="STRING" id="346185.AAY42_01440"/>
<dbReference type="InterPro" id="IPR015422">
    <property type="entry name" value="PyrdxlP-dep_Trfase_small"/>
</dbReference>
<dbReference type="RefSeq" id="WP_055392233.1">
    <property type="nucleotide sequence ID" value="NZ_LCTZ01000002.1"/>
</dbReference>
<dbReference type="Gene3D" id="3.90.1150.10">
    <property type="entry name" value="Aspartate Aminotransferase, domain 1"/>
    <property type="match status" value="1"/>
</dbReference>